<feature type="domain" description="PPM-type phosphatase" evidence="3">
    <location>
        <begin position="465"/>
        <end position="686"/>
    </location>
</feature>
<name>A0A1X7L9X0_9BACT</name>
<keyword evidence="1" id="KW-0378">Hydrolase</keyword>
<feature type="transmembrane region" description="Helical" evidence="2">
    <location>
        <begin position="243"/>
        <end position="267"/>
    </location>
</feature>
<feature type="transmembrane region" description="Helical" evidence="2">
    <location>
        <begin position="115"/>
        <end position="135"/>
    </location>
</feature>
<keyword evidence="2" id="KW-0812">Transmembrane</keyword>
<sequence>MISEKGLLRLSILFAILCWLSLVLADLFLLFAEINDANAGITKEIPQLLLSLYIIFVYFFFKIRIQKAESINFIDLLWHVFSTGLIVSLVQLAVSLFFYLLSDSKLMQNPLMVNFFYHLNLGAVIIFLVSTFIVWKRLILYQKNKRLLVIWQIFEYSILASLLYGFFQTSSQQWLFNGLLGIFLLYGLVLSFNLKWIAYLNFKQKWRSILLLALVILYLYYFINNLFGFSTEFNLVMDLLDNVFILTIAGFIFIYALISILVILFNLPTSSVFEQKISEVLNFQRLSQSIQKGDNENQVYEVLLESSNNAVFSTSAWLEIYEEDETHQVLKSNINDLKITQVRKSIQDSGLYAYLNKHKLNNFQKELNLNKLTTNLNDPDYGSALVMPLIIQDRQIGLLVVLKDVSDGFNKEMISIISSFVNQACISIENFELLTEALRNERYKEELKIASRVQKSLLPHSLISDKEFEMHAFYESADEVGGDYYDFFKTADHKTAVIIGDVSGKGTSASFNMSQMKGVFHSLVQFDLDSKTFFTRANHALSHCLEKTSFITAAYYTIDSNEKSISFSRAGHCPGLFYNKTENRTEYFHNKGMGLGIVRNDSFEKYIDTSKIYYNAGDILFLYTDGIIEAKNEKGEEFGYDRLSSYLAQNNEKSPKEIQNGLIKYLYDFIGTENLEDDYTALIIRFL</sequence>
<dbReference type="PANTHER" id="PTHR43156">
    <property type="entry name" value="STAGE II SPORULATION PROTEIN E-RELATED"/>
    <property type="match status" value="1"/>
</dbReference>
<evidence type="ECO:0000313" key="5">
    <source>
        <dbReference type="Proteomes" id="UP000193804"/>
    </source>
</evidence>
<dbReference type="InterPro" id="IPR001932">
    <property type="entry name" value="PPM-type_phosphatase-like_dom"/>
</dbReference>
<dbReference type="Pfam" id="PF07228">
    <property type="entry name" value="SpoIIE"/>
    <property type="match status" value="1"/>
</dbReference>
<feature type="transmembrane region" description="Helical" evidence="2">
    <location>
        <begin position="12"/>
        <end position="32"/>
    </location>
</feature>
<feature type="transmembrane region" description="Helical" evidence="2">
    <location>
        <begin position="206"/>
        <end position="223"/>
    </location>
</feature>
<evidence type="ECO:0000256" key="2">
    <source>
        <dbReference type="SAM" id="Phobius"/>
    </source>
</evidence>
<dbReference type="RefSeq" id="WP_085518838.1">
    <property type="nucleotide sequence ID" value="NZ_FXAW01000009.1"/>
</dbReference>
<organism evidence="4 5">
    <name type="scientific">Marivirga sericea</name>
    <dbReference type="NCBI Taxonomy" id="1028"/>
    <lineage>
        <taxon>Bacteria</taxon>
        <taxon>Pseudomonadati</taxon>
        <taxon>Bacteroidota</taxon>
        <taxon>Cytophagia</taxon>
        <taxon>Cytophagales</taxon>
        <taxon>Marivirgaceae</taxon>
        <taxon>Marivirga</taxon>
    </lineage>
</organism>
<feature type="transmembrane region" description="Helical" evidence="2">
    <location>
        <begin position="44"/>
        <end position="61"/>
    </location>
</feature>
<dbReference type="Gene3D" id="3.30.450.40">
    <property type="match status" value="1"/>
</dbReference>
<feature type="transmembrane region" description="Helical" evidence="2">
    <location>
        <begin position="73"/>
        <end position="100"/>
    </location>
</feature>
<dbReference type="SUPFAM" id="SSF81606">
    <property type="entry name" value="PP2C-like"/>
    <property type="match status" value="1"/>
</dbReference>
<gene>
    <name evidence="4" type="ORF">SAMN05661096_03711</name>
</gene>
<keyword evidence="5" id="KW-1185">Reference proteome</keyword>
<accession>A0A1X7L9X0</accession>
<evidence type="ECO:0000256" key="1">
    <source>
        <dbReference type="ARBA" id="ARBA00022801"/>
    </source>
</evidence>
<dbReference type="STRING" id="1028.SAMN05661096_03711"/>
<dbReference type="Proteomes" id="UP000193804">
    <property type="component" value="Unassembled WGS sequence"/>
</dbReference>
<dbReference type="Gene3D" id="3.60.40.10">
    <property type="entry name" value="PPM-type phosphatase domain"/>
    <property type="match status" value="1"/>
</dbReference>
<dbReference type="OrthoDB" id="9763484at2"/>
<dbReference type="GO" id="GO:0016791">
    <property type="term" value="F:phosphatase activity"/>
    <property type="evidence" value="ECO:0007669"/>
    <property type="project" value="TreeGrafter"/>
</dbReference>
<dbReference type="SMART" id="SM00331">
    <property type="entry name" value="PP2C_SIG"/>
    <property type="match status" value="1"/>
</dbReference>
<dbReference type="InterPro" id="IPR052016">
    <property type="entry name" value="Bact_Sigma-Reg"/>
</dbReference>
<dbReference type="SUPFAM" id="SSF55781">
    <property type="entry name" value="GAF domain-like"/>
    <property type="match status" value="1"/>
</dbReference>
<dbReference type="PANTHER" id="PTHR43156:SF2">
    <property type="entry name" value="STAGE II SPORULATION PROTEIN E"/>
    <property type="match status" value="1"/>
</dbReference>
<protein>
    <submittedName>
        <fullName evidence="4">Serine phosphatase RsbU, regulator of sigma subunit</fullName>
    </submittedName>
</protein>
<feature type="transmembrane region" description="Helical" evidence="2">
    <location>
        <begin position="173"/>
        <end position="194"/>
    </location>
</feature>
<reference evidence="5" key="1">
    <citation type="submission" date="2017-04" db="EMBL/GenBank/DDBJ databases">
        <authorList>
            <person name="Varghese N."/>
            <person name="Submissions S."/>
        </authorList>
    </citation>
    <scope>NUCLEOTIDE SEQUENCE [LARGE SCALE GENOMIC DNA]</scope>
    <source>
        <strain evidence="5">DSM 4125</strain>
    </source>
</reference>
<keyword evidence="2" id="KW-1133">Transmembrane helix</keyword>
<evidence type="ECO:0000313" key="4">
    <source>
        <dbReference type="EMBL" id="SMG50638.1"/>
    </source>
</evidence>
<evidence type="ECO:0000259" key="3">
    <source>
        <dbReference type="SMART" id="SM00331"/>
    </source>
</evidence>
<feature type="transmembrane region" description="Helical" evidence="2">
    <location>
        <begin position="147"/>
        <end position="167"/>
    </location>
</feature>
<dbReference type="InterPro" id="IPR029016">
    <property type="entry name" value="GAF-like_dom_sf"/>
</dbReference>
<dbReference type="AlphaFoldDB" id="A0A1X7L9X0"/>
<dbReference type="EMBL" id="FXAW01000009">
    <property type="protein sequence ID" value="SMG50638.1"/>
    <property type="molecule type" value="Genomic_DNA"/>
</dbReference>
<dbReference type="InterPro" id="IPR036457">
    <property type="entry name" value="PPM-type-like_dom_sf"/>
</dbReference>
<keyword evidence="2" id="KW-0472">Membrane</keyword>
<proteinExistence type="predicted"/>